<reference evidence="1 2" key="1">
    <citation type="journal article" date="2021" name="Appl. Environ. Microbiol.">
        <title>Genetic linkage and physical mapping for an oyster mushroom Pleurotus cornucopiae and QTL analysis for the trait cap color.</title>
        <authorList>
            <person name="Zhang Y."/>
            <person name="Gao W."/>
            <person name="Sonnenberg A."/>
            <person name="Chen Q."/>
            <person name="Zhang J."/>
            <person name="Huang C."/>
        </authorList>
    </citation>
    <scope>NUCLEOTIDE SEQUENCE [LARGE SCALE GENOMIC DNA]</scope>
    <source>
        <strain evidence="1">CCMSSC00406</strain>
    </source>
</reference>
<evidence type="ECO:0000313" key="1">
    <source>
        <dbReference type="EMBL" id="KAG9219392.1"/>
    </source>
</evidence>
<dbReference type="Proteomes" id="UP000824881">
    <property type="component" value="Unassembled WGS sequence"/>
</dbReference>
<accession>A0ACB7IMF4</accession>
<keyword evidence="2" id="KW-1185">Reference proteome</keyword>
<sequence>MANSMTTPVLTYENIPWNHATVRASFEEVRVQDYLLSYSTTGRPPAPCPQEPKDEAARAAMGLPPLFKPYRVERGSEEEEENVSEAPHPQVLTPVVNDGETYYSLTMQKKYAKWSFEVRLPVATHPSSHEFEPELRVQACLKGSGHLYIPPATSAVPTPPACATPMAPLVRSQSASGSVASPKPVIDPREKYENISTWPGYQEHSPEEHRISFMLSGKEMKSDEIEHIQGGRAPVVVPPPVVGSGSGNWLHQRSSLPLLTQPADGQFTVLAAFILSHGDEHKVISLATGTKCLPDIKLPRTGDALHDSHAEVLARRGAVRWFLEEAIRLYKGTESKWIVRSEGGVFQLKDEVVVRFYVSTLPCGDASTRYLALTQDEAMATLKDSSERPTTDSNAAARGRDNYSLYGVLRTKPGRADSPPSTAMSCSDKIARWNVLGFQGALASRLFNPLYISEIIIGDVPNELQAGIRADCDRAFWGRLKDMQGSFSFRANASLSV</sequence>
<gene>
    <name evidence="1" type="ORF">CCMSSC00406_0005286</name>
</gene>
<evidence type="ECO:0000313" key="2">
    <source>
        <dbReference type="Proteomes" id="UP000824881"/>
    </source>
</evidence>
<name>A0ACB7IMF4_PLECO</name>
<organism evidence="1 2">
    <name type="scientific">Pleurotus cornucopiae</name>
    <name type="common">Cornucopia mushroom</name>
    <dbReference type="NCBI Taxonomy" id="5321"/>
    <lineage>
        <taxon>Eukaryota</taxon>
        <taxon>Fungi</taxon>
        <taxon>Dikarya</taxon>
        <taxon>Basidiomycota</taxon>
        <taxon>Agaricomycotina</taxon>
        <taxon>Agaricomycetes</taxon>
        <taxon>Agaricomycetidae</taxon>
        <taxon>Agaricales</taxon>
        <taxon>Pleurotineae</taxon>
        <taxon>Pleurotaceae</taxon>
        <taxon>Pleurotus</taxon>
    </lineage>
</organism>
<dbReference type="EMBL" id="WQMT02000009">
    <property type="protein sequence ID" value="KAG9219392.1"/>
    <property type="molecule type" value="Genomic_DNA"/>
</dbReference>
<proteinExistence type="predicted"/>
<comment type="caution">
    <text evidence="1">The sequence shown here is derived from an EMBL/GenBank/DDBJ whole genome shotgun (WGS) entry which is preliminary data.</text>
</comment>
<protein>
    <submittedName>
        <fullName evidence="1">Uncharacterized protein</fullName>
    </submittedName>
</protein>